<dbReference type="OrthoDB" id="550424at2759"/>
<dbReference type="eggNOG" id="KOG0712">
    <property type="taxonomic scope" value="Eukaryota"/>
</dbReference>
<evidence type="ECO:0000256" key="6">
    <source>
        <dbReference type="ARBA" id="ARBA00023186"/>
    </source>
</evidence>
<feature type="zinc finger region" description="CR-type" evidence="9">
    <location>
        <begin position="124"/>
        <end position="208"/>
    </location>
</feature>
<feature type="compositionally biased region" description="Gly residues" evidence="10">
    <location>
        <begin position="395"/>
        <end position="405"/>
    </location>
</feature>
<dbReference type="Gene3D" id="2.60.260.20">
    <property type="entry name" value="Urease metallochaperone UreE, N-terminal domain"/>
    <property type="match status" value="2"/>
</dbReference>
<feature type="region of interest" description="Disordered" evidence="10">
    <location>
        <begin position="380"/>
        <end position="405"/>
    </location>
</feature>
<keyword evidence="2 9" id="KW-0479">Metal-binding</keyword>
<dbReference type="SUPFAM" id="SSF49493">
    <property type="entry name" value="HSP40/DnaJ peptide-binding domain"/>
    <property type="match status" value="2"/>
</dbReference>
<dbReference type="OMA" id="RVCPTCV"/>
<evidence type="ECO:0000256" key="8">
    <source>
        <dbReference type="ARBA" id="ARBA00023289"/>
    </source>
</evidence>
<keyword evidence="14" id="KW-1185">Reference proteome</keyword>
<evidence type="ECO:0008006" key="15">
    <source>
        <dbReference type="Google" id="ProtNLM"/>
    </source>
</evidence>
<reference evidence="14" key="1">
    <citation type="submission" date="2011-08" db="EMBL/GenBank/DDBJ databases">
        <authorList>
            <person name="Rombauts S."/>
        </authorList>
    </citation>
    <scope>NUCLEOTIDE SEQUENCE</scope>
    <source>
        <strain evidence="14">London</strain>
    </source>
</reference>
<dbReference type="InterPro" id="IPR008971">
    <property type="entry name" value="HSP40/DnaJ_pept-bd"/>
</dbReference>
<dbReference type="GO" id="GO:0009408">
    <property type="term" value="P:response to heat"/>
    <property type="evidence" value="ECO:0007669"/>
    <property type="project" value="InterPro"/>
</dbReference>
<dbReference type="Pfam" id="PF01556">
    <property type="entry name" value="DnaJ_C"/>
    <property type="match status" value="1"/>
</dbReference>
<dbReference type="GO" id="GO:0006457">
    <property type="term" value="P:protein folding"/>
    <property type="evidence" value="ECO:0007669"/>
    <property type="project" value="InterPro"/>
</dbReference>
<dbReference type="EMBL" id="CAEY01000169">
    <property type="status" value="NOT_ANNOTATED_CDS"/>
    <property type="molecule type" value="Genomic_DNA"/>
</dbReference>
<dbReference type="GO" id="GO:0051082">
    <property type="term" value="F:unfolded protein binding"/>
    <property type="evidence" value="ECO:0007669"/>
    <property type="project" value="InterPro"/>
</dbReference>
<dbReference type="Gene3D" id="2.10.230.10">
    <property type="entry name" value="Heat shock protein DnaJ, cysteine-rich domain"/>
    <property type="match status" value="1"/>
</dbReference>
<dbReference type="SUPFAM" id="SSF57938">
    <property type="entry name" value="DnaJ/Hsp40 cysteine-rich domain"/>
    <property type="match status" value="1"/>
</dbReference>
<evidence type="ECO:0000256" key="7">
    <source>
        <dbReference type="ARBA" id="ARBA00023288"/>
    </source>
</evidence>
<evidence type="ECO:0000256" key="2">
    <source>
        <dbReference type="ARBA" id="ARBA00022723"/>
    </source>
</evidence>
<dbReference type="PANTHER" id="PTHR43888">
    <property type="entry name" value="DNAJ-LIKE-2, ISOFORM A-RELATED"/>
    <property type="match status" value="1"/>
</dbReference>
<evidence type="ECO:0000256" key="3">
    <source>
        <dbReference type="ARBA" id="ARBA00022737"/>
    </source>
</evidence>
<dbReference type="Proteomes" id="UP000015104">
    <property type="component" value="Unassembled WGS sequence"/>
</dbReference>
<dbReference type="Pfam" id="PF00684">
    <property type="entry name" value="DnaJ_CXXCXGXG"/>
    <property type="match status" value="1"/>
</dbReference>
<evidence type="ECO:0000259" key="11">
    <source>
        <dbReference type="PROSITE" id="PS50076"/>
    </source>
</evidence>
<dbReference type="FunFam" id="1.10.287.110:FF:000016">
    <property type="entry name" value="DnaJ (Hsp40) homolog, subfamily A, member 2"/>
    <property type="match status" value="1"/>
</dbReference>
<keyword evidence="4 9" id="KW-0863">Zinc-finger</keyword>
<accession>T1KJW0</accession>
<dbReference type="CDD" id="cd10747">
    <property type="entry name" value="DnaJ_C"/>
    <property type="match status" value="1"/>
</dbReference>
<dbReference type="EnsemblMetazoa" id="tetur13g01410.1">
    <property type="protein sequence ID" value="tetur13g01410.1"/>
    <property type="gene ID" value="tetur13g01410"/>
</dbReference>
<dbReference type="InterPro" id="IPR001305">
    <property type="entry name" value="HSP_DnaJ_Cys-rich_dom"/>
</dbReference>
<keyword evidence="6" id="KW-0143">Chaperone</keyword>
<evidence type="ECO:0000313" key="13">
    <source>
        <dbReference type="EnsemblMetazoa" id="tetur13g01410.1"/>
    </source>
</evidence>
<evidence type="ECO:0000256" key="5">
    <source>
        <dbReference type="ARBA" id="ARBA00022833"/>
    </source>
</evidence>
<dbReference type="InterPro" id="IPR036410">
    <property type="entry name" value="HSP_DnaJ_Cys-rich_dom_sf"/>
</dbReference>
<dbReference type="InterPro" id="IPR018253">
    <property type="entry name" value="DnaJ_domain_CS"/>
</dbReference>
<dbReference type="Gene3D" id="1.10.287.110">
    <property type="entry name" value="DnaJ domain"/>
    <property type="match status" value="1"/>
</dbReference>
<proteinExistence type="inferred from homology"/>
<dbReference type="SMART" id="SM00271">
    <property type="entry name" value="DnaJ"/>
    <property type="match status" value="1"/>
</dbReference>
<evidence type="ECO:0000256" key="10">
    <source>
        <dbReference type="SAM" id="MobiDB-lite"/>
    </source>
</evidence>
<dbReference type="InterPro" id="IPR044713">
    <property type="entry name" value="DNJA1/2-like"/>
</dbReference>
<keyword evidence="7" id="KW-0449">Lipoprotein</keyword>
<evidence type="ECO:0000256" key="9">
    <source>
        <dbReference type="PROSITE-ProRule" id="PRU00546"/>
    </source>
</evidence>
<dbReference type="InterPro" id="IPR036869">
    <property type="entry name" value="J_dom_sf"/>
</dbReference>
<evidence type="ECO:0000256" key="4">
    <source>
        <dbReference type="ARBA" id="ARBA00022771"/>
    </source>
</evidence>
<feature type="domain" description="J" evidence="11">
    <location>
        <begin position="5"/>
        <end position="67"/>
    </location>
</feature>
<dbReference type="Pfam" id="PF00226">
    <property type="entry name" value="DnaJ"/>
    <property type="match status" value="1"/>
</dbReference>
<keyword evidence="3" id="KW-0677">Repeat</keyword>
<protein>
    <recommendedName>
        <fullName evidence="15">J domain-containing protein</fullName>
    </recommendedName>
</protein>
<dbReference type="HAMAP" id="MF_01152">
    <property type="entry name" value="DnaJ"/>
    <property type="match status" value="1"/>
</dbReference>
<dbReference type="FunFam" id="2.60.260.20:FF:000003">
    <property type="entry name" value="DnaJ subfamily A member 2"/>
    <property type="match status" value="1"/>
</dbReference>
<keyword evidence="8" id="KW-0636">Prenylation</keyword>
<dbReference type="KEGG" id="tut:107364726"/>
<dbReference type="InterPro" id="IPR001623">
    <property type="entry name" value="DnaJ_domain"/>
</dbReference>
<dbReference type="STRING" id="32264.T1KJW0"/>
<sequence>MPDSKLYDLLGVPRSASEHDIKKAYRKLAKEFHPDKNNKSEDKFKDISYAYDVLSNPNKKNVYDKYGMKGLQEGVSDGPDIADDFISQIFGDNLFNFGSMHRRRAKGQDFIHPLDVTLEDLYNGKVTKLTLNKEIVCRTCLGLGAKPGTLQPCASCNGFGAKISYLEVGPGMMQQIQRPCLDCKGEGRVCNEVHRCKTCEGRRITMESKVVEVNIDMGMRHGQKIVFRGEGNEKPGIEPGDIIVQLNAKPHEIFTVSGNDLVMSIDLTLTQALCGFAIPVKQLDGRQLIIRSKPGEVIVPGTVKAVKGEGMPVHRDPFAKGDLIIKFQIIFPESYFAPKDEQYSNIEKILKRDVQEIFDLKAADVEEVGLHEYIPSESNGYSSREVYEDDHDEGGGGGGVQCAAH</sequence>
<dbReference type="PRINTS" id="PR00625">
    <property type="entry name" value="JDOMAIN"/>
</dbReference>
<keyword evidence="5 9" id="KW-0862">Zinc</keyword>
<feature type="domain" description="CR-type" evidence="12">
    <location>
        <begin position="124"/>
        <end position="208"/>
    </location>
</feature>
<gene>
    <name evidence="13" type="primary">107364726</name>
</gene>
<evidence type="ECO:0000259" key="12">
    <source>
        <dbReference type="PROSITE" id="PS51188"/>
    </source>
</evidence>
<dbReference type="HOGENOM" id="CLU_017633_10_0_1"/>
<dbReference type="CDD" id="cd06257">
    <property type="entry name" value="DnaJ"/>
    <property type="match status" value="1"/>
</dbReference>
<dbReference type="FunFam" id="2.10.230.10:FF:000001">
    <property type="entry name" value="DnaJ subfamily A member 2"/>
    <property type="match status" value="1"/>
</dbReference>
<dbReference type="PROSITE" id="PS50076">
    <property type="entry name" value="DNAJ_2"/>
    <property type="match status" value="1"/>
</dbReference>
<dbReference type="InterPro" id="IPR002939">
    <property type="entry name" value="DnaJ_C"/>
</dbReference>
<organism evidence="13 14">
    <name type="scientific">Tetranychus urticae</name>
    <name type="common">Two-spotted spider mite</name>
    <dbReference type="NCBI Taxonomy" id="32264"/>
    <lineage>
        <taxon>Eukaryota</taxon>
        <taxon>Metazoa</taxon>
        <taxon>Ecdysozoa</taxon>
        <taxon>Arthropoda</taxon>
        <taxon>Chelicerata</taxon>
        <taxon>Arachnida</taxon>
        <taxon>Acari</taxon>
        <taxon>Acariformes</taxon>
        <taxon>Trombidiformes</taxon>
        <taxon>Prostigmata</taxon>
        <taxon>Eleutherengona</taxon>
        <taxon>Raphignathae</taxon>
        <taxon>Tetranychoidea</taxon>
        <taxon>Tetranychidae</taxon>
        <taxon>Tetranychus</taxon>
    </lineage>
</organism>
<evidence type="ECO:0000256" key="1">
    <source>
        <dbReference type="ARBA" id="ARBA00022481"/>
    </source>
</evidence>
<dbReference type="PROSITE" id="PS51188">
    <property type="entry name" value="ZF_CR"/>
    <property type="match status" value="1"/>
</dbReference>
<dbReference type="AlphaFoldDB" id="T1KJW0"/>
<dbReference type="InterPro" id="IPR012724">
    <property type="entry name" value="DnaJ"/>
</dbReference>
<keyword evidence="1" id="KW-0488">Methylation</keyword>
<evidence type="ECO:0000313" key="14">
    <source>
        <dbReference type="Proteomes" id="UP000015104"/>
    </source>
</evidence>
<dbReference type="GO" id="GO:0030544">
    <property type="term" value="F:Hsp70 protein binding"/>
    <property type="evidence" value="ECO:0007669"/>
    <property type="project" value="InterPro"/>
</dbReference>
<dbReference type="PROSITE" id="PS00636">
    <property type="entry name" value="DNAJ_1"/>
    <property type="match status" value="1"/>
</dbReference>
<dbReference type="CDD" id="cd10719">
    <property type="entry name" value="DnaJ_zf"/>
    <property type="match status" value="1"/>
</dbReference>
<dbReference type="GO" id="GO:0008270">
    <property type="term" value="F:zinc ion binding"/>
    <property type="evidence" value="ECO:0007669"/>
    <property type="project" value="UniProtKB-KW"/>
</dbReference>
<name>T1KJW0_TETUR</name>
<dbReference type="SUPFAM" id="SSF46565">
    <property type="entry name" value="Chaperone J-domain"/>
    <property type="match status" value="1"/>
</dbReference>
<dbReference type="GO" id="GO:0005524">
    <property type="term" value="F:ATP binding"/>
    <property type="evidence" value="ECO:0007669"/>
    <property type="project" value="InterPro"/>
</dbReference>
<reference evidence="13" key="2">
    <citation type="submission" date="2015-06" db="UniProtKB">
        <authorList>
            <consortium name="EnsemblMetazoa"/>
        </authorList>
    </citation>
    <scope>IDENTIFICATION</scope>
</reference>